<proteinExistence type="inferred from homology"/>
<comment type="similarity">
    <text evidence="4">In the C-terminal section; belongs to the GTP cyclohydrolase II family.</text>
</comment>
<evidence type="ECO:0000256" key="7">
    <source>
        <dbReference type="ARBA" id="ARBA00022723"/>
    </source>
</evidence>
<evidence type="ECO:0000256" key="4">
    <source>
        <dbReference type="ARBA" id="ARBA00008976"/>
    </source>
</evidence>
<keyword evidence="9" id="KW-0464">Manganese</keyword>
<evidence type="ECO:0000256" key="5">
    <source>
        <dbReference type="ARBA" id="ARBA00012153"/>
    </source>
</evidence>
<dbReference type="SUPFAM" id="SSF142695">
    <property type="entry name" value="RibA-like"/>
    <property type="match status" value="1"/>
</dbReference>
<dbReference type="EC" id="4.1.99.12" evidence="5"/>
<protein>
    <recommendedName>
        <fullName evidence="5">3,4-dihydroxy-2-butanone-4-phosphate synthase</fullName>
        <ecNumber evidence="5">4.1.99.12</ecNumber>
    </recommendedName>
</protein>
<dbReference type="GO" id="GO:0046872">
    <property type="term" value="F:metal ion binding"/>
    <property type="evidence" value="ECO:0007669"/>
    <property type="project" value="UniProtKB-KW"/>
</dbReference>
<comment type="cofactor">
    <cofactor evidence="2">
        <name>Mg(2+)</name>
        <dbReference type="ChEBI" id="CHEBI:18420"/>
    </cofactor>
</comment>
<evidence type="ECO:0000256" key="2">
    <source>
        <dbReference type="ARBA" id="ARBA00001946"/>
    </source>
</evidence>
<dbReference type="FunFam" id="3.90.870.10:FF:000001">
    <property type="entry name" value="Riboflavin biosynthesis protein RibBA"/>
    <property type="match status" value="1"/>
</dbReference>
<reference evidence="11" key="1">
    <citation type="submission" date="2021-01" db="EMBL/GenBank/DDBJ databases">
        <authorList>
            <person name="Corre E."/>
            <person name="Pelletier E."/>
            <person name="Niang G."/>
            <person name="Scheremetjew M."/>
            <person name="Finn R."/>
            <person name="Kale V."/>
            <person name="Holt S."/>
            <person name="Cochrane G."/>
            <person name="Meng A."/>
            <person name="Brown T."/>
            <person name="Cohen L."/>
        </authorList>
    </citation>
    <scope>NUCLEOTIDE SEQUENCE</scope>
    <source>
        <strain evidence="11">SAG 63-3</strain>
    </source>
</reference>
<dbReference type="SUPFAM" id="SSF55821">
    <property type="entry name" value="YrdC/RibB"/>
    <property type="match status" value="1"/>
</dbReference>
<dbReference type="InterPro" id="IPR000422">
    <property type="entry name" value="DHBP_synthase_RibB"/>
</dbReference>
<dbReference type="GO" id="GO:0005829">
    <property type="term" value="C:cytosol"/>
    <property type="evidence" value="ECO:0007669"/>
    <property type="project" value="TreeGrafter"/>
</dbReference>
<keyword evidence="7" id="KW-0479">Metal-binding</keyword>
<evidence type="ECO:0000256" key="6">
    <source>
        <dbReference type="ARBA" id="ARBA00022619"/>
    </source>
</evidence>
<sequence length="491" mass="52291">MLKSVLNCSHGAYKAKKNMVGGLRMSAQPKKAKFSANLLKQRINSTRNVFVKGSSSTVSLSLDRDLIVPSDGFSSIEDALLGLSKGNFVVVVDDENRENEGDLIINGDKMTTEKMAFMIEYTSGVVCMAMEAPDLKRIDLPLMLNSKENFESMYTAFTITVDADQGTTTGISASDRAITIKKMSDPNTSPSDFRRPGHIFPLRYKEGGVLIRPGHTEAGVDLAKLSGSFPGSALCEIVNRRDGSMARTAELLAFSKEFGFHCITIADLIRYRLRKETLVTPVPSSSSDASSSSYSKLMNTPFGTASVTIFRSKFFKAQGSSQNPSEHVALVLGDVSSTPNPYVIIRVGNPLSDIFDLNGGAGALSRFGSILNTASKESGKPAAAVILYLSASGSSLPSESDDLDQDLELAMKLQTSGKAGKRAADMIGDLANGSSVAGYLGLKSAAEAHQILGILGVKAANIPSVGKTASEKGREARLRKALECCGLKIVN</sequence>
<dbReference type="InterPro" id="IPR017945">
    <property type="entry name" value="DHBP_synth_RibB-like_a/b_dom"/>
</dbReference>
<dbReference type="GO" id="GO:0008686">
    <property type="term" value="F:3,4-dihydroxy-2-butanone-4-phosphate synthase activity"/>
    <property type="evidence" value="ECO:0007669"/>
    <property type="project" value="UniProtKB-EC"/>
</dbReference>
<dbReference type="Gene3D" id="3.90.870.10">
    <property type="entry name" value="DHBP synthase"/>
    <property type="match status" value="1"/>
</dbReference>
<organism evidence="11">
    <name type="scientific">Polytomella parva</name>
    <dbReference type="NCBI Taxonomy" id="51329"/>
    <lineage>
        <taxon>Eukaryota</taxon>
        <taxon>Viridiplantae</taxon>
        <taxon>Chlorophyta</taxon>
        <taxon>core chlorophytes</taxon>
        <taxon>Chlorophyceae</taxon>
        <taxon>CS clade</taxon>
        <taxon>Chlamydomonadales</taxon>
        <taxon>Chlamydomonadaceae</taxon>
        <taxon>Polytomella</taxon>
    </lineage>
</organism>
<dbReference type="AlphaFoldDB" id="A0A7S0UW51"/>
<gene>
    <name evidence="11" type="ORF">PPAR00522_LOCUS10008</name>
</gene>
<keyword evidence="6" id="KW-0686">Riboflavin biosynthesis</keyword>
<comment type="cofactor">
    <cofactor evidence="1">
        <name>Mn(2+)</name>
        <dbReference type="ChEBI" id="CHEBI:29035"/>
    </cofactor>
</comment>
<evidence type="ECO:0000256" key="3">
    <source>
        <dbReference type="ARBA" id="ARBA00004904"/>
    </source>
</evidence>
<dbReference type="UniPathway" id="UPA00275"/>
<name>A0A7S0UW51_9CHLO</name>
<evidence type="ECO:0000256" key="1">
    <source>
        <dbReference type="ARBA" id="ARBA00001936"/>
    </source>
</evidence>
<dbReference type="Pfam" id="PF00926">
    <property type="entry name" value="DHBP_synthase"/>
    <property type="match status" value="1"/>
</dbReference>
<accession>A0A7S0UW51</accession>
<dbReference type="NCBIfam" id="TIGR00506">
    <property type="entry name" value="ribB"/>
    <property type="match status" value="1"/>
</dbReference>
<evidence type="ECO:0000256" key="10">
    <source>
        <dbReference type="ARBA" id="ARBA00023239"/>
    </source>
</evidence>
<keyword evidence="10" id="KW-0456">Lyase</keyword>
<dbReference type="InterPro" id="IPR036144">
    <property type="entry name" value="RibA-like_sf"/>
</dbReference>
<comment type="pathway">
    <text evidence="3">Cofactor biosynthesis; riboflavin biosynthesis; 2-hydroxy-3-oxobutyl phosphate from D-ribulose 5-phosphate: step 1/1.</text>
</comment>
<evidence type="ECO:0000313" key="11">
    <source>
        <dbReference type="EMBL" id="CAD8773602.1"/>
    </source>
</evidence>
<dbReference type="PANTHER" id="PTHR21327">
    <property type="entry name" value="GTP CYCLOHYDROLASE II-RELATED"/>
    <property type="match status" value="1"/>
</dbReference>
<dbReference type="EMBL" id="HBFM01015776">
    <property type="protein sequence ID" value="CAD8773602.1"/>
    <property type="molecule type" value="Transcribed_RNA"/>
</dbReference>
<dbReference type="PANTHER" id="PTHR21327:SF18">
    <property type="entry name" value="3,4-DIHYDROXY-2-BUTANONE 4-PHOSPHATE SYNTHASE"/>
    <property type="match status" value="1"/>
</dbReference>
<keyword evidence="8" id="KW-0460">Magnesium</keyword>
<evidence type="ECO:0000256" key="9">
    <source>
        <dbReference type="ARBA" id="ARBA00023211"/>
    </source>
</evidence>
<evidence type="ECO:0000256" key="8">
    <source>
        <dbReference type="ARBA" id="ARBA00022842"/>
    </source>
</evidence>
<dbReference type="GO" id="GO:0009231">
    <property type="term" value="P:riboflavin biosynthetic process"/>
    <property type="evidence" value="ECO:0007669"/>
    <property type="project" value="UniProtKB-UniPathway"/>
</dbReference>